<proteinExistence type="predicted"/>
<feature type="non-terminal residue" evidence="4">
    <location>
        <position position="1"/>
    </location>
</feature>
<evidence type="ECO:0000256" key="1">
    <source>
        <dbReference type="ARBA" id="ARBA00023319"/>
    </source>
</evidence>
<sequence length="192" mass="20548">LVRRRRNLGSENKLLNTSEIITRKDIRKEVHLALSSHVCTVYCPKSARGKRGRPGHRGPPGKHGPPGPQGPQGPKGRPGDQGPSGPKGNEGPQGPKGDRGKSIAAPSIVSPLVSMVVNEKDAVSFQCQVRGNPIPQITWMKENFSLTVSKRIQLSRGTMVITTVTSQDGGMYTCQAKNILGVVRSSATLTVQ</sequence>
<feature type="compositionally biased region" description="Basic residues" evidence="2">
    <location>
        <begin position="47"/>
        <end position="60"/>
    </location>
</feature>
<dbReference type="InterPro" id="IPR007110">
    <property type="entry name" value="Ig-like_dom"/>
</dbReference>
<evidence type="ECO:0000259" key="3">
    <source>
        <dbReference type="PROSITE" id="PS50835"/>
    </source>
</evidence>
<protein>
    <recommendedName>
        <fullName evidence="3">Ig-like domain-containing protein</fullName>
    </recommendedName>
</protein>
<dbReference type="Gene3D" id="2.60.40.10">
    <property type="entry name" value="Immunoglobulins"/>
    <property type="match status" value="1"/>
</dbReference>
<feature type="domain" description="Ig-like" evidence="3">
    <location>
        <begin position="106"/>
        <end position="190"/>
    </location>
</feature>
<dbReference type="Pfam" id="PF07679">
    <property type="entry name" value="I-set"/>
    <property type="match status" value="1"/>
</dbReference>
<keyword evidence="1" id="KW-0393">Immunoglobulin domain</keyword>
<comment type="caution">
    <text evidence="4">The sequence shown here is derived from an EMBL/GenBank/DDBJ whole genome shotgun (WGS) entry which is preliminary data.</text>
</comment>
<reference evidence="4 5" key="1">
    <citation type="submission" date="2022-05" db="EMBL/GenBank/DDBJ databases">
        <authorList>
            <consortium name="Genoscope - CEA"/>
            <person name="William W."/>
        </authorList>
    </citation>
    <scope>NUCLEOTIDE SEQUENCE [LARGE SCALE GENOMIC DNA]</scope>
</reference>
<dbReference type="SMART" id="SM00408">
    <property type="entry name" value="IGc2"/>
    <property type="match status" value="1"/>
</dbReference>
<evidence type="ECO:0000256" key="2">
    <source>
        <dbReference type="SAM" id="MobiDB-lite"/>
    </source>
</evidence>
<dbReference type="PANTHER" id="PTHR10075:SF100">
    <property type="entry name" value="FASCICLIN-2"/>
    <property type="match status" value="1"/>
</dbReference>
<feature type="region of interest" description="Disordered" evidence="2">
    <location>
        <begin position="45"/>
        <end position="103"/>
    </location>
</feature>
<accession>A0ABN8T4G1</accession>
<dbReference type="InterPro" id="IPR013783">
    <property type="entry name" value="Ig-like_fold"/>
</dbReference>
<dbReference type="PROSITE" id="PS50835">
    <property type="entry name" value="IG_LIKE"/>
    <property type="match status" value="1"/>
</dbReference>
<dbReference type="InterPro" id="IPR003599">
    <property type="entry name" value="Ig_sub"/>
</dbReference>
<evidence type="ECO:0000313" key="5">
    <source>
        <dbReference type="Proteomes" id="UP001159427"/>
    </source>
</evidence>
<keyword evidence="5" id="KW-1185">Reference proteome</keyword>
<feature type="non-terminal residue" evidence="4">
    <location>
        <position position="192"/>
    </location>
</feature>
<dbReference type="InterPro" id="IPR013098">
    <property type="entry name" value="Ig_I-set"/>
</dbReference>
<feature type="compositionally biased region" description="Pro residues" evidence="2">
    <location>
        <begin position="62"/>
        <end position="71"/>
    </location>
</feature>
<dbReference type="PANTHER" id="PTHR10075">
    <property type="entry name" value="BASIGIN RELATED"/>
    <property type="match status" value="1"/>
</dbReference>
<feature type="compositionally biased region" description="Low complexity" evidence="2">
    <location>
        <begin position="72"/>
        <end position="83"/>
    </location>
</feature>
<dbReference type="Proteomes" id="UP001159427">
    <property type="component" value="Unassembled WGS sequence"/>
</dbReference>
<dbReference type="InterPro" id="IPR003598">
    <property type="entry name" value="Ig_sub2"/>
</dbReference>
<dbReference type="InterPro" id="IPR036179">
    <property type="entry name" value="Ig-like_dom_sf"/>
</dbReference>
<organism evidence="4 5">
    <name type="scientific">Porites evermanni</name>
    <dbReference type="NCBI Taxonomy" id="104178"/>
    <lineage>
        <taxon>Eukaryota</taxon>
        <taxon>Metazoa</taxon>
        <taxon>Cnidaria</taxon>
        <taxon>Anthozoa</taxon>
        <taxon>Hexacorallia</taxon>
        <taxon>Scleractinia</taxon>
        <taxon>Fungiina</taxon>
        <taxon>Poritidae</taxon>
        <taxon>Porites</taxon>
    </lineage>
</organism>
<dbReference type="SMART" id="SM00409">
    <property type="entry name" value="IG"/>
    <property type="match status" value="1"/>
</dbReference>
<dbReference type="InterPro" id="IPR008160">
    <property type="entry name" value="Collagen"/>
</dbReference>
<dbReference type="Pfam" id="PF01391">
    <property type="entry name" value="Collagen"/>
    <property type="match status" value="1"/>
</dbReference>
<dbReference type="EMBL" id="CALNXI010006621">
    <property type="protein sequence ID" value="CAH3199132.1"/>
    <property type="molecule type" value="Genomic_DNA"/>
</dbReference>
<evidence type="ECO:0000313" key="4">
    <source>
        <dbReference type="EMBL" id="CAH3199132.1"/>
    </source>
</evidence>
<gene>
    <name evidence="4" type="ORF">PEVE_00038671</name>
</gene>
<name>A0ABN8T4G1_9CNID</name>
<dbReference type="SUPFAM" id="SSF48726">
    <property type="entry name" value="Immunoglobulin"/>
    <property type="match status" value="1"/>
</dbReference>